<dbReference type="GO" id="GO:0015297">
    <property type="term" value="F:antiporter activity"/>
    <property type="evidence" value="ECO:0007669"/>
    <property type="project" value="UniProtKB-KW"/>
</dbReference>
<keyword evidence="8 13" id="KW-0812">Transmembrane</keyword>
<evidence type="ECO:0000256" key="2">
    <source>
        <dbReference type="ARBA" id="ARBA00005551"/>
    </source>
</evidence>
<feature type="transmembrane region" description="Helical" evidence="13">
    <location>
        <begin position="266"/>
        <end position="284"/>
    </location>
</feature>
<keyword evidence="7" id="KW-0633">Potassium transport</keyword>
<dbReference type="PANTHER" id="PTHR46157:SF3">
    <property type="entry name" value="GLUTATHIONE-REGULATED POTASSIUM-EFFLUX SYSTEM PROTEIN KEFC"/>
    <property type="match status" value="1"/>
</dbReference>
<dbReference type="FunFam" id="3.40.50.720:FF:000036">
    <property type="entry name" value="Glutathione-regulated potassium-efflux system protein KefB"/>
    <property type="match status" value="1"/>
</dbReference>
<dbReference type="InterPro" id="IPR004771">
    <property type="entry name" value="K/H_exchanger"/>
</dbReference>
<evidence type="ECO:0000313" key="16">
    <source>
        <dbReference type="Proteomes" id="UP000503096"/>
    </source>
</evidence>
<dbReference type="InterPro" id="IPR036291">
    <property type="entry name" value="NAD(P)-bd_dom_sf"/>
</dbReference>
<dbReference type="GO" id="GO:1902600">
    <property type="term" value="P:proton transmembrane transport"/>
    <property type="evidence" value="ECO:0007669"/>
    <property type="project" value="InterPro"/>
</dbReference>
<evidence type="ECO:0000256" key="13">
    <source>
        <dbReference type="SAM" id="Phobius"/>
    </source>
</evidence>
<evidence type="ECO:0000259" key="14">
    <source>
        <dbReference type="PROSITE" id="PS51201"/>
    </source>
</evidence>
<dbReference type="Proteomes" id="UP000503096">
    <property type="component" value="Chromosome"/>
</dbReference>
<dbReference type="FunFam" id="1.20.1530.20:FF:000001">
    <property type="entry name" value="Glutathione-regulated potassium-efflux system protein KefB"/>
    <property type="match status" value="1"/>
</dbReference>
<dbReference type="NCBIfam" id="TIGR00932">
    <property type="entry name" value="2a37"/>
    <property type="match status" value="1"/>
</dbReference>
<dbReference type="PANTHER" id="PTHR46157">
    <property type="entry name" value="K(+) EFFLUX ANTIPORTER 3, CHLOROPLASTIC"/>
    <property type="match status" value="1"/>
</dbReference>
<feature type="transmembrane region" description="Helical" evidence="13">
    <location>
        <begin position="176"/>
        <end position="198"/>
    </location>
</feature>
<dbReference type="InParanoid" id="A0A6M4H5Y8"/>
<evidence type="ECO:0000256" key="9">
    <source>
        <dbReference type="ARBA" id="ARBA00022958"/>
    </source>
</evidence>
<keyword evidence="12 13" id="KW-0472">Membrane</keyword>
<accession>A0A6M4H5Y8</accession>
<feature type="transmembrane region" description="Helical" evidence="13">
    <location>
        <begin position="219"/>
        <end position="246"/>
    </location>
</feature>
<evidence type="ECO:0000256" key="5">
    <source>
        <dbReference type="ARBA" id="ARBA00022475"/>
    </source>
</evidence>
<keyword evidence="6" id="KW-0997">Cell inner membrane</keyword>
<evidence type="ECO:0000256" key="3">
    <source>
        <dbReference type="ARBA" id="ARBA00022448"/>
    </source>
</evidence>
<dbReference type="InterPro" id="IPR038770">
    <property type="entry name" value="Na+/solute_symporter_sf"/>
</dbReference>
<feature type="transmembrane region" description="Helical" evidence="13">
    <location>
        <begin position="353"/>
        <end position="373"/>
    </location>
</feature>
<evidence type="ECO:0000256" key="6">
    <source>
        <dbReference type="ARBA" id="ARBA00022519"/>
    </source>
</evidence>
<keyword evidence="11" id="KW-0406">Ion transport</keyword>
<comment type="subcellular location">
    <subcellularLocation>
        <location evidence="1">Cell inner membrane</location>
        <topology evidence="1">Multi-pass membrane protein</topology>
    </subcellularLocation>
</comment>
<sequence length="592" mass="64694">MLFEALVFLAAAVICVPILSRLGFGSILGYLVAGMIIGPWGLSLIDNVESTLHLAEFGVVLMLFVIGLELEPARLVSMRREIFRGGSIQLFACAAALAAGLIALELNWKIALVAGVTLALSSTAIAMQTLAERNELPTPTGRSAFAVLLFQDIAAIPLIALVPLMGHVDLPGGQSVWMRVGIAFAAIAGVVVIGRYLTRPALRLIASTGLREMFTAFTLLLVIGIALFAGFAGLSMALGAFLAGVLLASSEYRHALESDIEPFKGLLLGLFFIAVGMTIDFDLLARNPDRIAILVAGLLGLKILVLRLIAPWLGVAKSQRWVFAFLLSQGGEFAFVVFEVARAANVLPREWQAQLTIAVALSMAATPMLLLAYDKLLARRARGTAGADKIEEEAPVIIAGFGRFGQIVGRLLFANGIRAVVLDHDPEQVETLRRFGFRVYYGDATRLDLLRAAGAEKAKLLINTIDDVADSLALVDRVRTNFPNVQIIARARNVQHYFELKLRGVEVIEREVFEGSLRIGRRALEALGTEPYRAREMADAFRRHNVALMDAMYPHYQDDERLMSVAKAGRQQLEEQFAQDRERFEAGKERWD</sequence>
<dbReference type="Gene3D" id="1.20.1530.20">
    <property type="match status" value="1"/>
</dbReference>
<keyword evidence="10 13" id="KW-1133">Transmembrane helix</keyword>
<dbReference type="EMBL" id="CP053073">
    <property type="protein sequence ID" value="QJR13317.1"/>
    <property type="molecule type" value="Genomic_DNA"/>
</dbReference>
<evidence type="ECO:0000256" key="1">
    <source>
        <dbReference type="ARBA" id="ARBA00004429"/>
    </source>
</evidence>
<feature type="transmembrane region" description="Helical" evidence="13">
    <location>
        <begin position="143"/>
        <end position="164"/>
    </location>
</feature>
<protein>
    <submittedName>
        <fullName evidence="15">Glutathione-regulated potassium-efflux system protein KefC</fullName>
    </submittedName>
</protein>
<evidence type="ECO:0000313" key="15">
    <source>
        <dbReference type="EMBL" id="QJR13317.1"/>
    </source>
</evidence>
<evidence type="ECO:0000256" key="4">
    <source>
        <dbReference type="ARBA" id="ARBA00022449"/>
    </source>
</evidence>
<dbReference type="Pfam" id="PF02254">
    <property type="entry name" value="TrkA_N"/>
    <property type="match status" value="1"/>
</dbReference>
<dbReference type="AlphaFoldDB" id="A0A6M4H5Y8"/>
<reference evidence="15 16" key="1">
    <citation type="submission" date="2020-04" db="EMBL/GenBank/DDBJ databases">
        <title>Usitatibacter rugosus gen. nov., sp. nov. and Usitatibacter palustris sp. nov., novel members of Usitatibacteraceae fam. nov. within the order Nitrosomonadales isolated from soil.</title>
        <authorList>
            <person name="Huber K.J."/>
            <person name="Neumann-Schaal M."/>
            <person name="Geppert A."/>
            <person name="Luckner M."/>
            <person name="Wanner G."/>
            <person name="Overmann J."/>
        </authorList>
    </citation>
    <scope>NUCLEOTIDE SEQUENCE [LARGE SCALE GENOMIC DNA]</scope>
    <source>
        <strain evidence="15 16">Swamp67</strain>
    </source>
</reference>
<dbReference type="InterPro" id="IPR006153">
    <property type="entry name" value="Cation/H_exchanger_TM"/>
</dbReference>
<dbReference type="NCBIfam" id="NF002924">
    <property type="entry name" value="PRK03562.1"/>
    <property type="match status" value="1"/>
</dbReference>
<keyword evidence="3" id="KW-0813">Transport</keyword>
<feature type="transmembrane region" description="Helical" evidence="13">
    <location>
        <begin position="291"/>
        <end position="309"/>
    </location>
</feature>
<feature type="transmembrane region" description="Helical" evidence="13">
    <location>
        <begin position="50"/>
        <end position="70"/>
    </location>
</feature>
<dbReference type="KEGG" id="upl:DSM104440_00100"/>
<dbReference type="PROSITE" id="PS51201">
    <property type="entry name" value="RCK_N"/>
    <property type="match status" value="1"/>
</dbReference>
<dbReference type="Pfam" id="PF00999">
    <property type="entry name" value="Na_H_Exchanger"/>
    <property type="match status" value="1"/>
</dbReference>
<comment type="similarity">
    <text evidence="2">Belongs to the monovalent cation:proton antiporter 2 (CPA2) transporter (TC 2.A.37) family.</text>
</comment>
<keyword evidence="16" id="KW-1185">Reference proteome</keyword>
<feature type="domain" description="RCK N-terminal" evidence="14">
    <location>
        <begin position="393"/>
        <end position="509"/>
    </location>
</feature>
<evidence type="ECO:0000256" key="7">
    <source>
        <dbReference type="ARBA" id="ARBA00022538"/>
    </source>
</evidence>
<keyword evidence="4" id="KW-0050">Antiport</keyword>
<dbReference type="GO" id="GO:0005886">
    <property type="term" value="C:plasma membrane"/>
    <property type="evidence" value="ECO:0007669"/>
    <property type="project" value="UniProtKB-SubCell"/>
</dbReference>
<feature type="transmembrane region" description="Helical" evidence="13">
    <location>
        <begin position="110"/>
        <end position="131"/>
    </location>
</feature>
<gene>
    <name evidence="15" type="primary">kefC_2</name>
    <name evidence="15" type="ORF">DSM104440_00100</name>
</gene>
<evidence type="ECO:0000256" key="10">
    <source>
        <dbReference type="ARBA" id="ARBA00022989"/>
    </source>
</evidence>
<feature type="transmembrane region" description="Helical" evidence="13">
    <location>
        <begin position="82"/>
        <end position="104"/>
    </location>
</feature>
<evidence type="ECO:0000256" key="11">
    <source>
        <dbReference type="ARBA" id="ARBA00023065"/>
    </source>
</evidence>
<name>A0A6M4H5Y8_9PROT</name>
<dbReference type="InterPro" id="IPR003148">
    <property type="entry name" value="RCK_N"/>
</dbReference>
<organism evidence="15 16">
    <name type="scientific">Usitatibacter palustris</name>
    <dbReference type="NCBI Taxonomy" id="2732487"/>
    <lineage>
        <taxon>Bacteria</taxon>
        <taxon>Pseudomonadati</taxon>
        <taxon>Pseudomonadota</taxon>
        <taxon>Betaproteobacteria</taxon>
        <taxon>Nitrosomonadales</taxon>
        <taxon>Usitatibacteraceae</taxon>
        <taxon>Usitatibacter</taxon>
    </lineage>
</organism>
<dbReference type="FunCoup" id="A0A6M4H5Y8">
    <property type="interactions" value="490"/>
</dbReference>
<evidence type="ECO:0000256" key="8">
    <source>
        <dbReference type="ARBA" id="ARBA00022692"/>
    </source>
</evidence>
<dbReference type="Gene3D" id="3.40.50.720">
    <property type="entry name" value="NAD(P)-binding Rossmann-like Domain"/>
    <property type="match status" value="1"/>
</dbReference>
<keyword evidence="9" id="KW-0630">Potassium</keyword>
<dbReference type="GO" id="GO:0006813">
    <property type="term" value="P:potassium ion transport"/>
    <property type="evidence" value="ECO:0007669"/>
    <property type="project" value="UniProtKB-KW"/>
</dbReference>
<dbReference type="RefSeq" id="WP_171159743.1">
    <property type="nucleotide sequence ID" value="NZ_CP053073.1"/>
</dbReference>
<proteinExistence type="inferred from homology"/>
<dbReference type="SUPFAM" id="SSF51735">
    <property type="entry name" value="NAD(P)-binding Rossmann-fold domains"/>
    <property type="match status" value="1"/>
</dbReference>
<dbReference type="GO" id="GO:0008324">
    <property type="term" value="F:monoatomic cation transmembrane transporter activity"/>
    <property type="evidence" value="ECO:0007669"/>
    <property type="project" value="InterPro"/>
</dbReference>
<evidence type="ECO:0000256" key="12">
    <source>
        <dbReference type="ARBA" id="ARBA00023136"/>
    </source>
</evidence>
<keyword evidence="5" id="KW-1003">Cell membrane</keyword>